<proteinExistence type="predicted"/>
<dbReference type="OrthoDB" id="191139at2759"/>
<protein>
    <submittedName>
        <fullName evidence="5">Uncharacterized protein</fullName>
    </submittedName>
</protein>
<keyword evidence="6" id="KW-1185">Reference proteome</keyword>
<evidence type="ECO:0000313" key="6">
    <source>
        <dbReference type="Proteomes" id="UP000800040"/>
    </source>
</evidence>
<dbReference type="PROSITE" id="PS50297">
    <property type="entry name" value="ANK_REP_REGION"/>
    <property type="match status" value="1"/>
</dbReference>
<feature type="compositionally biased region" description="Low complexity" evidence="4">
    <location>
        <begin position="205"/>
        <end position="217"/>
    </location>
</feature>
<dbReference type="Proteomes" id="UP000800040">
    <property type="component" value="Unassembled WGS sequence"/>
</dbReference>
<evidence type="ECO:0000256" key="3">
    <source>
        <dbReference type="PROSITE-ProRule" id="PRU00023"/>
    </source>
</evidence>
<evidence type="ECO:0000313" key="5">
    <source>
        <dbReference type="EMBL" id="KAF1828803.1"/>
    </source>
</evidence>
<feature type="compositionally biased region" description="Polar residues" evidence="4">
    <location>
        <begin position="194"/>
        <end position="204"/>
    </location>
</feature>
<accession>A0A6A5K5S7</accession>
<dbReference type="Gene3D" id="1.25.40.20">
    <property type="entry name" value="Ankyrin repeat-containing domain"/>
    <property type="match status" value="1"/>
</dbReference>
<reference evidence="5" key="1">
    <citation type="submission" date="2020-01" db="EMBL/GenBank/DDBJ databases">
        <authorList>
            <consortium name="DOE Joint Genome Institute"/>
            <person name="Haridas S."/>
            <person name="Albert R."/>
            <person name="Binder M."/>
            <person name="Bloem J."/>
            <person name="Labutti K."/>
            <person name="Salamov A."/>
            <person name="Andreopoulos B."/>
            <person name="Baker S.E."/>
            <person name="Barry K."/>
            <person name="Bills G."/>
            <person name="Bluhm B.H."/>
            <person name="Cannon C."/>
            <person name="Castanera R."/>
            <person name="Culley D.E."/>
            <person name="Daum C."/>
            <person name="Ezra D."/>
            <person name="Gonzalez J.B."/>
            <person name="Henrissat B."/>
            <person name="Kuo A."/>
            <person name="Liang C."/>
            <person name="Lipzen A."/>
            <person name="Lutzoni F."/>
            <person name="Magnuson J."/>
            <person name="Mondo S."/>
            <person name="Nolan M."/>
            <person name="Ohm R."/>
            <person name="Pangilinan J."/>
            <person name="Park H.-J."/>
            <person name="Ramirez L."/>
            <person name="Alfaro M."/>
            <person name="Sun H."/>
            <person name="Tritt A."/>
            <person name="Yoshinaga Y."/>
            <person name="Zwiers L.-H."/>
            <person name="Turgeon B.G."/>
            <person name="Goodwin S.B."/>
            <person name="Spatafora J.W."/>
            <person name="Crous P.W."/>
            <person name="Grigoriev I.V."/>
        </authorList>
    </citation>
    <scope>NUCLEOTIDE SEQUENCE</scope>
    <source>
        <strain evidence="5">P77</strain>
    </source>
</reference>
<feature type="region of interest" description="Disordered" evidence="4">
    <location>
        <begin position="367"/>
        <end position="386"/>
    </location>
</feature>
<organism evidence="5 6">
    <name type="scientific">Decorospora gaudefroyi</name>
    <dbReference type="NCBI Taxonomy" id="184978"/>
    <lineage>
        <taxon>Eukaryota</taxon>
        <taxon>Fungi</taxon>
        <taxon>Dikarya</taxon>
        <taxon>Ascomycota</taxon>
        <taxon>Pezizomycotina</taxon>
        <taxon>Dothideomycetes</taxon>
        <taxon>Pleosporomycetidae</taxon>
        <taxon>Pleosporales</taxon>
        <taxon>Pleosporineae</taxon>
        <taxon>Pleosporaceae</taxon>
        <taxon>Decorospora</taxon>
    </lineage>
</organism>
<feature type="region of interest" description="Disordered" evidence="4">
    <location>
        <begin position="169"/>
        <end position="236"/>
    </location>
</feature>
<dbReference type="GO" id="GO:0071356">
    <property type="term" value="P:cellular response to tumor necrosis factor"/>
    <property type="evidence" value="ECO:0007669"/>
    <property type="project" value="TreeGrafter"/>
</dbReference>
<dbReference type="InterPro" id="IPR051070">
    <property type="entry name" value="NF-kappa-B_inhibitor"/>
</dbReference>
<dbReference type="PANTHER" id="PTHR46680:SF3">
    <property type="entry name" value="NF-KAPPA-B INHIBITOR CACTUS"/>
    <property type="match status" value="1"/>
</dbReference>
<feature type="compositionally biased region" description="Polar residues" evidence="4">
    <location>
        <begin position="376"/>
        <end position="386"/>
    </location>
</feature>
<keyword evidence="1" id="KW-0677">Repeat</keyword>
<evidence type="ECO:0000256" key="2">
    <source>
        <dbReference type="ARBA" id="ARBA00023043"/>
    </source>
</evidence>
<dbReference type="AlphaFoldDB" id="A0A6A5K5S7"/>
<name>A0A6A5K5S7_9PLEO</name>
<sequence length="386" mass="42946">MDMAEPVSGILTIVTVSLAVLAETYKYIKEINLVNDLIKDLLTKLKSLHRLIIVVESTYRQAHLGEGSRPAFFVGRTLEACQKRLSKVKPLVFALAAQESESFLQKMALKRKSDGVKKEIERTIKDMHCDMEYIRTGISCWSLDVASANRRISEAMAAQRASSICADQQFSPHPQLSPPSPTMSSTDTIVDHNPFTQNPRMSIATTTSCPSVSSSSSRALQTQSEDSGSIVSIHSPTSDISRSDWTDFHYAMVKSPVEDICLVLQRHPRPSALANSTDHLQRTPLHLAARYGDVERAHILLEFGADINAEDSEPASVLDLAIAHKHRDFVALLLDHGVSETKILDHNKDKLREMKRTIDLKKKLKNNAPKKEVRKNSSGTGQARWI</sequence>
<feature type="repeat" description="ANK" evidence="3">
    <location>
        <begin position="280"/>
        <end position="312"/>
    </location>
</feature>
<dbReference type="Pfam" id="PF12796">
    <property type="entry name" value="Ank_2"/>
    <property type="match status" value="1"/>
</dbReference>
<dbReference type="SMART" id="SM00248">
    <property type="entry name" value="ANK"/>
    <property type="match status" value="2"/>
</dbReference>
<gene>
    <name evidence="5" type="ORF">BDW02DRAFT_204203</name>
</gene>
<dbReference type="InterPro" id="IPR036770">
    <property type="entry name" value="Ankyrin_rpt-contain_sf"/>
</dbReference>
<dbReference type="SUPFAM" id="SSF48403">
    <property type="entry name" value="Ankyrin repeat"/>
    <property type="match status" value="1"/>
</dbReference>
<dbReference type="GO" id="GO:0051059">
    <property type="term" value="F:NF-kappaB binding"/>
    <property type="evidence" value="ECO:0007669"/>
    <property type="project" value="TreeGrafter"/>
</dbReference>
<keyword evidence="2 3" id="KW-0040">ANK repeat</keyword>
<evidence type="ECO:0000256" key="4">
    <source>
        <dbReference type="SAM" id="MobiDB-lite"/>
    </source>
</evidence>
<feature type="compositionally biased region" description="Polar residues" evidence="4">
    <location>
        <begin position="218"/>
        <end position="236"/>
    </location>
</feature>
<dbReference type="PANTHER" id="PTHR46680">
    <property type="entry name" value="NF-KAPPA-B INHIBITOR ALPHA"/>
    <property type="match status" value="1"/>
</dbReference>
<dbReference type="GO" id="GO:0005829">
    <property type="term" value="C:cytosol"/>
    <property type="evidence" value="ECO:0007669"/>
    <property type="project" value="TreeGrafter"/>
</dbReference>
<dbReference type="EMBL" id="ML975495">
    <property type="protein sequence ID" value="KAF1828803.1"/>
    <property type="molecule type" value="Genomic_DNA"/>
</dbReference>
<dbReference type="PROSITE" id="PS50088">
    <property type="entry name" value="ANK_REPEAT"/>
    <property type="match status" value="1"/>
</dbReference>
<dbReference type="InterPro" id="IPR002110">
    <property type="entry name" value="Ankyrin_rpt"/>
</dbReference>
<evidence type="ECO:0000256" key="1">
    <source>
        <dbReference type="ARBA" id="ARBA00022737"/>
    </source>
</evidence>